<keyword evidence="3" id="KW-1185">Reference proteome</keyword>
<accession>A0A1M6MV91</accession>
<dbReference type="EMBL" id="FQYX01000048">
    <property type="protein sequence ID" value="SHJ87342.1"/>
    <property type="molecule type" value="Genomic_DNA"/>
</dbReference>
<dbReference type="SUPFAM" id="SSF52540">
    <property type="entry name" value="P-loop containing nucleoside triphosphate hydrolases"/>
    <property type="match status" value="1"/>
</dbReference>
<evidence type="ECO:0000259" key="1">
    <source>
        <dbReference type="Pfam" id="PF13614"/>
    </source>
</evidence>
<name>A0A1M6MV91_9FLAO</name>
<dbReference type="InterPro" id="IPR027417">
    <property type="entry name" value="P-loop_NTPase"/>
</dbReference>
<organism evidence="2 3">
    <name type="scientific">Arenibacter nanhaiticus</name>
    <dbReference type="NCBI Taxonomy" id="558155"/>
    <lineage>
        <taxon>Bacteria</taxon>
        <taxon>Pseudomonadati</taxon>
        <taxon>Bacteroidota</taxon>
        <taxon>Flavobacteriia</taxon>
        <taxon>Flavobacteriales</taxon>
        <taxon>Flavobacteriaceae</taxon>
        <taxon>Arenibacter</taxon>
    </lineage>
</organism>
<dbReference type="PANTHER" id="PTHR13696:SF99">
    <property type="entry name" value="COBYRINIC ACID AC-DIAMIDE SYNTHASE"/>
    <property type="match status" value="1"/>
</dbReference>
<evidence type="ECO:0000313" key="3">
    <source>
        <dbReference type="Proteomes" id="UP000184231"/>
    </source>
</evidence>
<dbReference type="PANTHER" id="PTHR13696">
    <property type="entry name" value="P-LOOP CONTAINING NUCLEOSIDE TRIPHOSPHATE HYDROLASE"/>
    <property type="match status" value="1"/>
</dbReference>
<dbReference type="OrthoDB" id="9815116at2"/>
<evidence type="ECO:0000313" key="2">
    <source>
        <dbReference type="EMBL" id="SHJ87342.1"/>
    </source>
</evidence>
<dbReference type="Pfam" id="PF13614">
    <property type="entry name" value="AAA_31"/>
    <property type="match status" value="1"/>
</dbReference>
<dbReference type="FunFam" id="3.40.50.300:FF:000285">
    <property type="entry name" value="Sporulation initiation inhibitor Soj"/>
    <property type="match status" value="1"/>
</dbReference>
<dbReference type="RefSeq" id="WP_072765973.1">
    <property type="nucleotide sequence ID" value="NZ_FQYX01000048.1"/>
</dbReference>
<reference evidence="2 3" key="1">
    <citation type="submission" date="2016-11" db="EMBL/GenBank/DDBJ databases">
        <authorList>
            <person name="Jaros S."/>
            <person name="Januszkiewicz K."/>
            <person name="Wedrychowicz H."/>
        </authorList>
    </citation>
    <scope>NUCLEOTIDE SEQUENCE [LARGE SCALE GENOMIC DNA]</scope>
    <source>
        <strain evidence="2 3">CGMCC 1.8863</strain>
    </source>
</reference>
<dbReference type="AlphaFoldDB" id="A0A1M6MV91"/>
<dbReference type="Gene3D" id="3.40.50.300">
    <property type="entry name" value="P-loop containing nucleotide triphosphate hydrolases"/>
    <property type="match status" value="1"/>
</dbReference>
<dbReference type="PIRSF" id="PIRSF009320">
    <property type="entry name" value="Nuc_binding_HP_1000"/>
    <property type="match status" value="1"/>
</dbReference>
<sequence>MKTIAIMNQKGGVAKTTTCINLAVQAALKGRTLVIDMDEQANLSRQFGVKEPETTIREALLGEKFSPVNVRENLDLIPSSTDLVGIESRLFNELSRERKLEKALKGLKKDYDFIFIDCPSNTSLVTVNALSCSDYVILPIKAEIFSIEGIDHMINFIRMVRDNINDKLSILGIVITQWDERLNVGKDVMDKIKEQKWDTALFQTRIRKNTAVSASQLHHQTIFEYDRKSNGAQDYTALGYEVLERINNHK</sequence>
<dbReference type="STRING" id="558155.SAMN04487911_14810"/>
<gene>
    <name evidence="2" type="ORF">SAMN04487911_14810</name>
</gene>
<dbReference type="CDD" id="cd02042">
    <property type="entry name" value="ParAB_family"/>
    <property type="match status" value="1"/>
</dbReference>
<dbReference type="Proteomes" id="UP000184231">
    <property type="component" value="Unassembled WGS sequence"/>
</dbReference>
<protein>
    <submittedName>
        <fullName evidence="2">Chromosome partitioning protein</fullName>
    </submittedName>
</protein>
<dbReference type="InterPro" id="IPR025669">
    <property type="entry name" value="AAA_dom"/>
</dbReference>
<feature type="domain" description="AAA" evidence="1">
    <location>
        <begin position="1"/>
        <end position="170"/>
    </location>
</feature>
<dbReference type="InterPro" id="IPR050678">
    <property type="entry name" value="DNA_Partitioning_ATPase"/>
</dbReference>
<proteinExistence type="predicted"/>